<dbReference type="Proteomes" id="UP000694414">
    <property type="component" value="Unplaced"/>
</dbReference>
<name>A0A8C9DVM5_PROSS</name>
<dbReference type="InterPro" id="IPR036051">
    <property type="entry name" value="KRAB_dom_sf"/>
</dbReference>
<dbReference type="FunFam" id="3.30.160.60:FF:000478">
    <property type="entry name" value="Zinc finger protein 133"/>
    <property type="match status" value="2"/>
</dbReference>
<dbReference type="PROSITE" id="PS50805">
    <property type="entry name" value="KRAB"/>
    <property type="match status" value="1"/>
</dbReference>
<dbReference type="PROSITE" id="PS50157">
    <property type="entry name" value="ZINC_FINGER_C2H2_2"/>
    <property type="match status" value="10"/>
</dbReference>
<keyword evidence="3" id="KW-0479">Metal-binding</keyword>
<dbReference type="FunFam" id="3.30.160.60:FF:000029">
    <property type="entry name" value="GLI family zinc finger 4"/>
    <property type="match status" value="1"/>
</dbReference>
<dbReference type="GeneTree" id="ENSGT00940000162748"/>
<feature type="domain" description="C2H2-type" evidence="13">
    <location>
        <begin position="322"/>
        <end position="349"/>
    </location>
</feature>
<feature type="domain" description="C2H2-type" evidence="13">
    <location>
        <begin position="434"/>
        <end position="461"/>
    </location>
</feature>
<feature type="domain" description="C2H2-type" evidence="13">
    <location>
        <begin position="378"/>
        <end position="405"/>
    </location>
</feature>
<dbReference type="InterPro" id="IPR001909">
    <property type="entry name" value="KRAB"/>
</dbReference>
<sequence length="592" mass="68475">SIKTLLFLRQCLESLTLEDVAVEFTWEEWQLLDPAQKNLYWDVMLENYNHLVSLGYQTSKSDALFKLAQGEEPWIIEDKIQNRNCSGIRKVDGYLQVHSPNQRFLRSMRQCSEQNAFRNIVHLSKTHLPLVQNRDIFDLCRRTLKSCLSLVNQKRKHEINNSVEFSGVEKTLLHGKHEHMYTNIQFPESKKSIDTKFQVFKHQRTQKIEKLHASIEFEQTLLRKSQLICQENIHTGENSRSGQCEKSSRSVMVSKHLKAHTRDKNYIPHEYRKGSTVKSSLIAHQQTHTEEKSYVCSQCGKGFTMKRYLIAHQRTHSGEKPYVCNECGKGFTVKSNLIVHQRTHTGEKPYICSECGKDFTMKRYLVVHQRTHTGEKPYICSECGKGFTVKSNLIVHQRSHTGEKSYICSECGKGFTVKRTLVIHQRTHTGEKSYVCNECGKGFTTKRTLIIHQRTHTGEKPYECNECGKAFSQKICLIQHERCHTGKTPFVCTECGKSYSHKYGLITHQRIHTGEKPYKCNACGKAFTTKSVLNVHQRTHTGERPYGCSNCEKAFSHLSNLVKHKKKHIREMGRISQVENSSNRESQLITYK</sequence>
<evidence type="ECO:0000256" key="1">
    <source>
        <dbReference type="ARBA" id="ARBA00004123"/>
    </source>
</evidence>
<evidence type="ECO:0000256" key="2">
    <source>
        <dbReference type="ARBA" id="ARBA00006991"/>
    </source>
</evidence>
<dbReference type="Pfam" id="PF01352">
    <property type="entry name" value="KRAB"/>
    <property type="match status" value="1"/>
</dbReference>
<dbReference type="FunFam" id="3.30.160.60:FF:001173">
    <property type="entry name" value="Zinc finger protein 613"/>
    <property type="match status" value="1"/>
</dbReference>
<comment type="similarity">
    <text evidence="2">Belongs to the krueppel C2H2-type zinc-finger protein family.</text>
</comment>
<evidence type="ECO:0000256" key="9">
    <source>
        <dbReference type="ARBA" id="ARBA00023163"/>
    </source>
</evidence>
<evidence type="ECO:0000256" key="12">
    <source>
        <dbReference type="PROSITE-ProRule" id="PRU00042"/>
    </source>
</evidence>
<protein>
    <recommendedName>
        <fullName evidence="11">Zinc finger protein 614</fullName>
    </recommendedName>
</protein>
<dbReference type="GO" id="GO:0000981">
    <property type="term" value="F:DNA-binding transcription factor activity, RNA polymerase II-specific"/>
    <property type="evidence" value="ECO:0007669"/>
    <property type="project" value="TreeGrafter"/>
</dbReference>
<dbReference type="SUPFAM" id="SSF109640">
    <property type="entry name" value="KRAB domain (Kruppel-associated box)"/>
    <property type="match status" value="1"/>
</dbReference>
<dbReference type="AlphaFoldDB" id="A0A8C9DVM5"/>
<dbReference type="Gene3D" id="6.10.140.140">
    <property type="match status" value="1"/>
</dbReference>
<feature type="domain" description="C2H2-type" evidence="13">
    <location>
        <begin position="406"/>
        <end position="433"/>
    </location>
</feature>
<dbReference type="InterPro" id="IPR050752">
    <property type="entry name" value="C2H2-ZF_domain"/>
</dbReference>
<dbReference type="FunFam" id="3.30.160.60:FF:003178">
    <property type="match status" value="3"/>
</dbReference>
<keyword evidence="16" id="KW-1185">Reference proteome</keyword>
<dbReference type="PANTHER" id="PTHR24384:SF242">
    <property type="entry name" value="ZINC FINGER PROTEIN 628"/>
    <property type="match status" value="1"/>
</dbReference>
<evidence type="ECO:0000256" key="4">
    <source>
        <dbReference type="ARBA" id="ARBA00022737"/>
    </source>
</evidence>
<evidence type="ECO:0000313" key="16">
    <source>
        <dbReference type="Proteomes" id="UP000694414"/>
    </source>
</evidence>
<keyword evidence="8" id="KW-0238">DNA-binding</keyword>
<feature type="domain" description="C2H2-type" evidence="13">
    <location>
        <begin position="294"/>
        <end position="321"/>
    </location>
</feature>
<organism evidence="15 16">
    <name type="scientific">Prolemur simus</name>
    <name type="common">Greater bamboo lemur</name>
    <name type="synonym">Hapalemur simus</name>
    <dbReference type="NCBI Taxonomy" id="1328070"/>
    <lineage>
        <taxon>Eukaryota</taxon>
        <taxon>Metazoa</taxon>
        <taxon>Chordata</taxon>
        <taxon>Craniata</taxon>
        <taxon>Vertebrata</taxon>
        <taxon>Euteleostomi</taxon>
        <taxon>Mammalia</taxon>
        <taxon>Eutheria</taxon>
        <taxon>Euarchontoglires</taxon>
        <taxon>Primates</taxon>
        <taxon>Strepsirrhini</taxon>
        <taxon>Lemuriformes</taxon>
        <taxon>Lemuridae</taxon>
        <taxon>Prolemur</taxon>
    </lineage>
</organism>
<dbReference type="Ensembl" id="ENSPSMT00000043739.1">
    <property type="protein sequence ID" value="ENSPSMP00000037998.1"/>
    <property type="gene ID" value="ENSPSMG00000026053.1"/>
</dbReference>
<dbReference type="PANTHER" id="PTHR24384">
    <property type="entry name" value="FINGER PUTATIVE TRANSCRIPTION FACTOR FAMILY-RELATED"/>
    <property type="match status" value="1"/>
</dbReference>
<feature type="domain" description="C2H2-type" evidence="13">
    <location>
        <begin position="490"/>
        <end position="517"/>
    </location>
</feature>
<dbReference type="GO" id="GO:0000978">
    <property type="term" value="F:RNA polymerase II cis-regulatory region sequence-specific DNA binding"/>
    <property type="evidence" value="ECO:0007669"/>
    <property type="project" value="TreeGrafter"/>
</dbReference>
<keyword evidence="7" id="KW-0805">Transcription regulation</keyword>
<evidence type="ECO:0000256" key="3">
    <source>
        <dbReference type="ARBA" id="ARBA00022723"/>
    </source>
</evidence>
<dbReference type="SMART" id="SM00355">
    <property type="entry name" value="ZnF_C2H2"/>
    <property type="match status" value="10"/>
</dbReference>
<feature type="domain" description="C2H2-type" evidence="13">
    <location>
        <begin position="546"/>
        <end position="573"/>
    </location>
</feature>
<evidence type="ECO:0000256" key="8">
    <source>
        <dbReference type="ARBA" id="ARBA00023125"/>
    </source>
</evidence>
<reference evidence="15" key="1">
    <citation type="submission" date="2025-08" db="UniProtKB">
        <authorList>
            <consortium name="Ensembl"/>
        </authorList>
    </citation>
    <scope>IDENTIFICATION</scope>
</reference>
<keyword evidence="10" id="KW-0539">Nucleus</keyword>
<evidence type="ECO:0000256" key="11">
    <source>
        <dbReference type="ARBA" id="ARBA00068420"/>
    </source>
</evidence>
<reference evidence="15" key="2">
    <citation type="submission" date="2025-09" db="UniProtKB">
        <authorList>
            <consortium name="Ensembl"/>
        </authorList>
    </citation>
    <scope>IDENTIFICATION</scope>
</reference>
<accession>A0A8C9DVM5</accession>
<dbReference type="InterPro" id="IPR036236">
    <property type="entry name" value="Znf_C2H2_sf"/>
</dbReference>
<dbReference type="PROSITE" id="PS00028">
    <property type="entry name" value="ZINC_FINGER_C2H2_1"/>
    <property type="match status" value="10"/>
</dbReference>
<dbReference type="CDD" id="cd07765">
    <property type="entry name" value="KRAB_A-box"/>
    <property type="match status" value="1"/>
</dbReference>
<dbReference type="Gene3D" id="3.30.160.60">
    <property type="entry name" value="Classic Zinc Finger"/>
    <property type="match status" value="10"/>
</dbReference>
<dbReference type="SUPFAM" id="SSF57667">
    <property type="entry name" value="beta-beta-alpha zinc fingers"/>
    <property type="match status" value="6"/>
</dbReference>
<keyword evidence="6" id="KW-0862">Zinc</keyword>
<feature type="domain" description="C2H2-type" evidence="13">
    <location>
        <begin position="518"/>
        <end position="545"/>
    </location>
</feature>
<evidence type="ECO:0000259" key="14">
    <source>
        <dbReference type="PROSITE" id="PS50805"/>
    </source>
</evidence>
<dbReference type="Pfam" id="PF00096">
    <property type="entry name" value="zf-C2H2"/>
    <property type="match status" value="10"/>
</dbReference>
<feature type="domain" description="C2H2-type" evidence="13">
    <location>
        <begin position="350"/>
        <end position="377"/>
    </location>
</feature>
<evidence type="ECO:0000256" key="5">
    <source>
        <dbReference type="ARBA" id="ARBA00022771"/>
    </source>
</evidence>
<keyword evidence="9" id="KW-0804">Transcription</keyword>
<keyword evidence="4" id="KW-0677">Repeat</keyword>
<dbReference type="InterPro" id="IPR013087">
    <property type="entry name" value="Znf_C2H2_type"/>
</dbReference>
<dbReference type="SMART" id="SM00349">
    <property type="entry name" value="KRAB"/>
    <property type="match status" value="1"/>
</dbReference>
<evidence type="ECO:0000313" key="15">
    <source>
        <dbReference type="Ensembl" id="ENSPSMP00000037998.1"/>
    </source>
</evidence>
<feature type="domain" description="C2H2-type" evidence="13">
    <location>
        <begin position="462"/>
        <end position="489"/>
    </location>
</feature>
<dbReference type="GO" id="GO:0008270">
    <property type="term" value="F:zinc ion binding"/>
    <property type="evidence" value="ECO:0007669"/>
    <property type="project" value="UniProtKB-KW"/>
</dbReference>
<feature type="domain" description="KRAB" evidence="14">
    <location>
        <begin position="15"/>
        <end position="86"/>
    </location>
</feature>
<evidence type="ECO:0000256" key="10">
    <source>
        <dbReference type="ARBA" id="ARBA00023242"/>
    </source>
</evidence>
<evidence type="ECO:0000256" key="6">
    <source>
        <dbReference type="ARBA" id="ARBA00022833"/>
    </source>
</evidence>
<evidence type="ECO:0000259" key="13">
    <source>
        <dbReference type="PROSITE" id="PS50157"/>
    </source>
</evidence>
<dbReference type="FunFam" id="3.30.160.60:FF:000495">
    <property type="entry name" value="zinc finger protein 668"/>
    <property type="match status" value="1"/>
</dbReference>
<dbReference type="GO" id="GO:0005634">
    <property type="term" value="C:nucleus"/>
    <property type="evidence" value="ECO:0007669"/>
    <property type="project" value="UniProtKB-SubCell"/>
</dbReference>
<dbReference type="FunFam" id="3.30.160.60:FF:002343">
    <property type="entry name" value="Zinc finger protein 33A"/>
    <property type="match status" value="2"/>
</dbReference>
<comment type="subcellular location">
    <subcellularLocation>
        <location evidence="1">Nucleus</location>
    </subcellularLocation>
</comment>
<gene>
    <name evidence="15" type="primary">ZNF614</name>
</gene>
<evidence type="ECO:0000256" key="7">
    <source>
        <dbReference type="ARBA" id="ARBA00023015"/>
    </source>
</evidence>
<keyword evidence="5 12" id="KW-0863">Zinc-finger</keyword>
<proteinExistence type="inferred from homology"/>